<evidence type="ECO:0000313" key="2">
    <source>
        <dbReference type="EMBL" id="ETS87079.1"/>
    </source>
</evidence>
<sequence length="449" mass="51788">MPRHGHSRQHQVADERRQAQAAYEAQQAYLAQQQEEAQQELQAQQQWENQMTTYQSDLPYESDWTYSVQQEYDNQQAWAARHIYDARKADPNRIARQAWVTEETCDEPIYGNFFGVVAAIGAQHEHITVDDLDFPNDWSITGLISTEMHSVRHDQPRLMAYCEMMTNIRYYQQQWFIGQTPDDGEYGSLAHSILWPQAEWPDDEDGQPELNEPSPFSFVQTILEFIIYDQANFKQAADAGNDVIQQIVVQCIEAKPLVNAAFDRLLDRTMLAHEAEIAQDTEGHWQTYIDGIARTSSELWDAELYSSPYAFIVVLRIGLESTVAVEGGYVESAKLILDNQSLALRQIIHRYRHGDDTTRLDPLPGKPGGLHEGRWAYWTRIIQAMVASEPHGRDSIHREEGGQNLRDIKKVWGTIKWAEDSVPVLQDQVPKVERRILHEGELQRSRKTW</sequence>
<reference evidence="3" key="1">
    <citation type="journal article" date="2015" name="BMC Genomics">
        <title>Genomic and transcriptomic analysis of the endophytic fungus Pestalotiopsis fici reveals its lifestyle and high potential for synthesis of natural products.</title>
        <authorList>
            <person name="Wang X."/>
            <person name="Zhang X."/>
            <person name="Liu L."/>
            <person name="Xiang M."/>
            <person name="Wang W."/>
            <person name="Sun X."/>
            <person name="Che Y."/>
            <person name="Guo L."/>
            <person name="Liu G."/>
            <person name="Guo L."/>
            <person name="Wang C."/>
            <person name="Yin W.B."/>
            <person name="Stadler M."/>
            <person name="Zhang X."/>
            <person name="Liu X."/>
        </authorList>
    </citation>
    <scope>NUCLEOTIDE SEQUENCE [LARGE SCALE GENOMIC DNA]</scope>
    <source>
        <strain evidence="3">W106-1 / CGMCC3.15140</strain>
    </source>
</reference>
<feature type="region of interest" description="Disordered" evidence="1">
    <location>
        <begin position="1"/>
        <end position="24"/>
    </location>
</feature>
<dbReference type="KEGG" id="pfy:PFICI_00907"/>
<evidence type="ECO:0000313" key="3">
    <source>
        <dbReference type="Proteomes" id="UP000030651"/>
    </source>
</evidence>
<dbReference type="GeneID" id="19265920"/>
<proteinExistence type="predicted"/>
<organism evidence="2 3">
    <name type="scientific">Pestalotiopsis fici (strain W106-1 / CGMCC3.15140)</name>
    <dbReference type="NCBI Taxonomy" id="1229662"/>
    <lineage>
        <taxon>Eukaryota</taxon>
        <taxon>Fungi</taxon>
        <taxon>Dikarya</taxon>
        <taxon>Ascomycota</taxon>
        <taxon>Pezizomycotina</taxon>
        <taxon>Sordariomycetes</taxon>
        <taxon>Xylariomycetidae</taxon>
        <taxon>Amphisphaeriales</taxon>
        <taxon>Sporocadaceae</taxon>
        <taxon>Pestalotiopsis</taxon>
    </lineage>
</organism>
<gene>
    <name evidence="2" type="ORF">PFICI_00907</name>
</gene>
<accession>W3XM60</accession>
<dbReference type="OrthoDB" id="10479462at2759"/>
<dbReference type="Proteomes" id="UP000030651">
    <property type="component" value="Unassembled WGS sequence"/>
</dbReference>
<evidence type="ECO:0000256" key="1">
    <source>
        <dbReference type="SAM" id="MobiDB-lite"/>
    </source>
</evidence>
<dbReference type="AlphaFoldDB" id="W3XM60"/>
<dbReference type="RefSeq" id="XP_007827679.1">
    <property type="nucleotide sequence ID" value="XM_007829488.1"/>
</dbReference>
<name>W3XM60_PESFW</name>
<dbReference type="HOGENOM" id="CLU_609883_0_0_1"/>
<dbReference type="EMBL" id="KI912109">
    <property type="protein sequence ID" value="ETS87079.1"/>
    <property type="molecule type" value="Genomic_DNA"/>
</dbReference>
<keyword evidence="3" id="KW-1185">Reference proteome</keyword>
<dbReference type="InParanoid" id="W3XM60"/>
<protein>
    <submittedName>
        <fullName evidence="2">Uncharacterized protein</fullName>
    </submittedName>
</protein>